<feature type="transmembrane region" description="Helical" evidence="5">
    <location>
        <begin position="20"/>
        <end position="39"/>
    </location>
</feature>
<dbReference type="Proteomes" id="UP000319829">
    <property type="component" value="Unassembled WGS sequence"/>
</dbReference>
<feature type="transmembrane region" description="Helical" evidence="5">
    <location>
        <begin position="51"/>
        <end position="71"/>
    </location>
</feature>
<dbReference type="AlphaFoldDB" id="A0A538ST55"/>
<organism evidence="6 7">
    <name type="scientific">Eiseniibacteriota bacterium</name>
    <dbReference type="NCBI Taxonomy" id="2212470"/>
    <lineage>
        <taxon>Bacteria</taxon>
        <taxon>Candidatus Eiseniibacteriota</taxon>
    </lineage>
</organism>
<comment type="subcellular location">
    <subcellularLocation>
        <location evidence="1">Endomembrane system</location>
        <topology evidence="1">Multi-pass membrane protein</topology>
    </subcellularLocation>
</comment>
<dbReference type="InterPro" id="IPR007318">
    <property type="entry name" value="Phopholipid_MeTrfase"/>
</dbReference>
<feature type="transmembrane region" description="Helical" evidence="5">
    <location>
        <begin position="179"/>
        <end position="198"/>
    </location>
</feature>
<evidence type="ECO:0000256" key="2">
    <source>
        <dbReference type="ARBA" id="ARBA00022692"/>
    </source>
</evidence>
<gene>
    <name evidence="6" type="ORF">E6K74_06130</name>
</gene>
<dbReference type="Pfam" id="PF04191">
    <property type="entry name" value="PEMT"/>
    <property type="match status" value="1"/>
</dbReference>
<dbReference type="Gene3D" id="1.20.120.1630">
    <property type="match status" value="1"/>
</dbReference>
<keyword evidence="2 5" id="KW-0812">Transmembrane</keyword>
<evidence type="ECO:0000256" key="5">
    <source>
        <dbReference type="SAM" id="Phobius"/>
    </source>
</evidence>
<accession>A0A538ST55</accession>
<name>A0A538ST55_UNCEI</name>
<feature type="transmembrane region" description="Helical" evidence="5">
    <location>
        <begin position="101"/>
        <end position="119"/>
    </location>
</feature>
<sequence>MSLRAHFERSGNWLFRKRGYLPLLLGAVLVPALAEFEFPGGTRLRDLRWELLCLAISLVGLGIRVAVIGYVPAGTAGRNTGDHIARTLNTSGLYSVVRHPLYLGNCIMWLGVLMQWTAWAERTPAIVPALRGWLPTGRGFSVRHVLRREHPGLFALVSSLTALEILGDAIRERRFEVDPMWATLFGGSAIAFMILRTLKHRTRLLHVDRS</sequence>
<keyword evidence="3 5" id="KW-1133">Transmembrane helix</keyword>
<evidence type="ECO:0000313" key="6">
    <source>
        <dbReference type="EMBL" id="TMQ54464.1"/>
    </source>
</evidence>
<proteinExistence type="predicted"/>
<dbReference type="GO" id="GO:0012505">
    <property type="term" value="C:endomembrane system"/>
    <property type="evidence" value="ECO:0007669"/>
    <property type="project" value="UniProtKB-SubCell"/>
</dbReference>
<evidence type="ECO:0000256" key="4">
    <source>
        <dbReference type="ARBA" id="ARBA00023136"/>
    </source>
</evidence>
<comment type="caution">
    <text evidence="6">The sequence shown here is derived from an EMBL/GenBank/DDBJ whole genome shotgun (WGS) entry which is preliminary data.</text>
</comment>
<evidence type="ECO:0000256" key="1">
    <source>
        <dbReference type="ARBA" id="ARBA00004127"/>
    </source>
</evidence>
<reference evidence="6 7" key="1">
    <citation type="journal article" date="2019" name="Nat. Microbiol.">
        <title>Mediterranean grassland soil C-N compound turnover is dependent on rainfall and depth, and is mediated by genomically divergent microorganisms.</title>
        <authorList>
            <person name="Diamond S."/>
            <person name="Andeer P.F."/>
            <person name="Li Z."/>
            <person name="Crits-Christoph A."/>
            <person name="Burstein D."/>
            <person name="Anantharaman K."/>
            <person name="Lane K.R."/>
            <person name="Thomas B.C."/>
            <person name="Pan C."/>
            <person name="Northen T.R."/>
            <person name="Banfield J.F."/>
        </authorList>
    </citation>
    <scope>NUCLEOTIDE SEQUENCE [LARGE SCALE GENOMIC DNA]</scope>
    <source>
        <strain evidence="6">WS_4</strain>
    </source>
</reference>
<evidence type="ECO:0000256" key="3">
    <source>
        <dbReference type="ARBA" id="ARBA00022989"/>
    </source>
</evidence>
<evidence type="ECO:0000313" key="7">
    <source>
        <dbReference type="Proteomes" id="UP000319829"/>
    </source>
</evidence>
<keyword evidence="4 5" id="KW-0472">Membrane</keyword>
<dbReference type="EMBL" id="VBOU01000072">
    <property type="protein sequence ID" value="TMQ54464.1"/>
    <property type="molecule type" value="Genomic_DNA"/>
</dbReference>
<protein>
    <submittedName>
        <fullName evidence="6">DUF1295 domain-containing protein</fullName>
    </submittedName>
</protein>